<dbReference type="GO" id="GO:0016603">
    <property type="term" value="F:glutaminyl-peptide cyclotransferase activity"/>
    <property type="evidence" value="ECO:0007669"/>
    <property type="project" value="TreeGrafter"/>
</dbReference>
<comment type="caution">
    <text evidence="4">The sequence shown here is derived from an EMBL/GenBank/DDBJ whole genome shotgun (WGS) entry which is preliminary data.</text>
</comment>
<evidence type="ECO:0000259" key="3">
    <source>
        <dbReference type="Pfam" id="PF04389"/>
    </source>
</evidence>
<gene>
    <name evidence="4" type="ORF">SDC9_143173</name>
</gene>
<dbReference type="InterPro" id="IPR007484">
    <property type="entry name" value="Peptidase_M28"/>
</dbReference>
<keyword evidence="2" id="KW-0012">Acyltransferase</keyword>
<dbReference type="Pfam" id="PF04389">
    <property type="entry name" value="Peptidase_M28"/>
    <property type="match status" value="1"/>
</dbReference>
<dbReference type="PANTHER" id="PTHR12283">
    <property type="entry name" value="GLUTAMINYL-PEPTIDE CYCLOTRANSFERASE"/>
    <property type="match status" value="1"/>
</dbReference>
<dbReference type="Gene3D" id="3.40.630.10">
    <property type="entry name" value="Zn peptidases"/>
    <property type="match status" value="1"/>
</dbReference>
<protein>
    <recommendedName>
        <fullName evidence="3">Peptidase M28 domain-containing protein</fullName>
    </recommendedName>
</protein>
<accession>A0A645E2U0</accession>
<evidence type="ECO:0000256" key="1">
    <source>
        <dbReference type="ARBA" id="ARBA00022679"/>
    </source>
</evidence>
<dbReference type="PANTHER" id="PTHR12283:SF6">
    <property type="entry name" value="GLUTAMINYL-PEPTIDE CYCLOTRANSFERASE-RELATED"/>
    <property type="match status" value="1"/>
</dbReference>
<evidence type="ECO:0000313" key="4">
    <source>
        <dbReference type="EMBL" id="MPM96017.1"/>
    </source>
</evidence>
<dbReference type="SUPFAM" id="SSF53187">
    <property type="entry name" value="Zn-dependent exopeptidases"/>
    <property type="match status" value="1"/>
</dbReference>
<evidence type="ECO:0000256" key="2">
    <source>
        <dbReference type="ARBA" id="ARBA00023315"/>
    </source>
</evidence>
<dbReference type="GO" id="GO:0008270">
    <property type="term" value="F:zinc ion binding"/>
    <property type="evidence" value="ECO:0007669"/>
    <property type="project" value="TreeGrafter"/>
</dbReference>
<dbReference type="AlphaFoldDB" id="A0A645E2U0"/>
<keyword evidence="1" id="KW-0808">Transferase</keyword>
<sequence length="177" mass="20035">MLLEVARQLKQWPADIGIDIVFFDLEDWGPATFDKNPVPGEWWCVGSGYWSENPHKDNYKASYGILLDMVGAANATFLREGYSMQRASNVVSKIWSIASNLGYGQFFVQRNGGYITDDHVPVIEKRGIPCANIINLKDSDNGFAPHWHTHNDDMRNISRETLRAAGQTVLEVIYLEK</sequence>
<proteinExistence type="predicted"/>
<name>A0A645E2U0_9ZZZZ</name>
<reference evidence="4" key="1">
    <citation type="submission" date="2019-08" db="EMBL/GenBank/DDBJ databases">
        <authorList>
            <person name="Kucharzyk K."/>
            <person name="Murdoch R.W."/>
            <person name="Higgins S."/>
            <person name="Loffler F."/>
        </authorList>
    </citation>
    <scope>NUCLEOTIDE SEQUENCE</scope>
</reference>
<dbReference type="InterPro" id="IPR040234">
    <property type="entry name" value="QC/QCL"/>
</dbReference>
<dbReference type="EMBL" id="VSSQ01042433">
    <property type="protein sequence ID" value="MPM96017.1"/>
    <property type="molecule type" value="Genomic_DNA"/>
</dbReference>
<organism evidence="4">
    <name type="scientific">bioreactor metagenome</name>
    <dbReference type="NCBI Taxonomy" id="1076179"/>
    <lineage>
        <taxon>unclassified sequences</taxon>
        <taxon>metagenomes</taxon>
        <taxon>ecological metagenomes</taxon>
    </lineage>
</organism>
<feature type="domain" description="Peptidase M28" evidence="3">
    <location>
        <begin position="1"/>
        <end position="172"/>
    </location>
</feature>